<keyword evidence="1" id="KW-0732">Signal</keyword>
<evidence type="ECO:0000313" key="2">
    <source>
        <dbReference type="EMBL" id="MBX03283.1"/>
    </source>
</evidence>
<dbReference type="EMBL" id="GGEC01022799">
    <property type="protein sequence ID" value="MBX03283.1"/>
    <property type="molecule type" value="Transcribed_RNA"/>
</dbReference>
<reference evidence="2" key="1">
    <citation type="submission" date="2018-02" db="EMBL/GenBank/DDBJ databases">
        <title>Rhizophora mucronata_Transcriptome.</title>
        <authorList>
            <person name="Meera S.P."/>
            <person name="Sreeshan A."/>
            <person name="Augustine A."/>
        </authorList>
    </citation>
    <scope>NUCLEOTIDE SEQUENCE</scope>
    <source>
        <tissue evidence="2">Leaf</tissue>
    </source>
</reference>
<dbReference type="AlphaFoldDB" id="A0A2P2KC14"/>
<evidence type="ECO:0000256" key="1">
    <source>
        <dbReference type="SAM" id="SignalP"/>
    </source>
</evidence>
<proteinExistence type="predicted"/>
<organism evidence="2">
    <name type="scientific">Rhizophora mucronata</name>
    <name type="common">Asiatic mangrove</name>
    <dbReference type="NCBI Taxonomy" id="61149"/>
    <lineage>
        <taxon>Eukaryota</taxon>
        <taxon>Viridiplantae</taxon>
        <taxon>Streptophyta</taxon>
        <taxon>Embryophyta</taxon>
        <taxon>Tracheophyta</taxon>
        <taxon>Spermatophyta</taxon>
        <taxon>Magnoliopsida</taxon>
        <taxon>eudicotyledons</taxon>
        <taxon>Gunneridae</taxon>
        <taxon>Pentapetalae</taxon>
        <taxon>rosids</taxon>
        <taxon>fabids</taxon>
        <taxon>Malpighiales</taxon>
        <taxon>Rhizophoraceae</taxon>
        <taxon>Rhizophora</taxon>
    </lineage>
</organism>
<protein>
    <submittedName>
        <fullName evidence="2">Ferritin</fullName>
    </submittedName>
</protein>
<feature type="chain" id="PRO_5015145946" evidence="1">
    <location>
        <begin position="29"/>
        <end position="78"/>
    </location>
</feature>
<accession>A0A2P2KC14</accession>
<name>A0A2P2KC14_RHIMU</name>
<sequence>MEQLHCRVVSFWHFFRLFFLHITCSCQSQHWIQERGKIKLLSSPALPKIHSRYSVASLDHCFVLPPVVHEELNHRHIL</sequence>
<feature type="signal peptide" evidence="1">
    <location>
        <begin position="1"/>
        <end position="28"/>
    </location>
</feature>